<keyword evidence="3" id="KW-0862">Zinc</keyword>
<dbReference type="EMBL" id="JALJOV010000755">
    <property type="protein sequence ID" value="KAK9861462.1"/>
    <property type="molecule type" value="Genomic_DNA"/>
</dbReference>
<feature type="binding site" evidence="3">
    <location>
        <position position="127"/>
    </location>
    <ligand>
        <name>substrate</name>
    </ligand>
</feature>
<evidence type="ECO:0000259" key="4">
    <source>
        <dbReference type="Pfam" id="PF08450"/>
    </source>
</evidence>
<sequence length="335" mass="36433">MLRHPAASPRRLSSSSCRSYGGRDASVELVLDISAELGEGPTWLQDIDRLGFVDIEGKRIHIWDPAGGELKTISTEDYGRPSTLSPTHEVHVLLAAIEQSVYLVDIQSCKVGKKLAEVPQELQRDCRFNDGKASPVGTFIVGTMHDKWMEGEPAQLFRLAGKPMGPHHLEQVMSEDELKMGNGLVWTADMKSLWHCDTSTHCINEWRCDRDGAPARNADGSLDRLNQICIPKEEGSPDGMTIDSEGSLWVALFGGSAIACYSPTTGEQLRKVHIPAERVTCPVFGGPELDTIYVTSTKKGQNGIPGAGGIFAVKIPGIKGKCPSYTANIGIRPKK</sequence>
<gene>
    <name evidence="5" type="ORF">WJX84_002373</name>
</gene>
<name>A0AAW1SVX0_9CHLO</name>
<feature type="domain" description="SMP-30/Gluconolactonase/LRE-like region" evidence="4">
    <location>
        <begin position="37"/>
        <end position="297"/>
    </location>
</feature>
<comment type="cofactor">
    <cofactor evidence="3">
        <name>Zn(2+)</name>
        <dbReference type="ChEBI" id="CHEBI:29105"/>
    </cofactor>
    <text evidence="3">Binds 1 divalent metal cation per subunit.</text>
</comment>
<dbReference type="Pfam" id="PF08450">
    <property type="entry name" value="SGL"/>
    <property type="match status" value="1"/>
</dbReference>
<feature type="binding site" evidence="3">
    <location>
        <position position="39"/>
    </location>
    <ligand>
        <name>a divalent metal cation</name>
        <dbReference type="ChEBI" id="CHEBI:60240"/>
    </ligand>
</feature>
<evidence type="ECO:0000256" key="1">
    <source>
        <dbReference type="ARBA" id="ARBA00008853"/>
    </source>
</evidence>
<accession>A0AAW1SVX0</accession>
<comment type="similarity">
    <text evidence="1">Belongs to the SMP-30/CGR1 family.</text>
</comment>
<feature type="binding site" evidence="3">
    <location>
        <position position="182"/>
    </location>
    <ligand>
        <name>a divalent metal cation</name>
        <dbReference type="ChEBI" id="CHEBI:60240"/>
    </ligand>
</feature>
<dbReference type="GO" id="GO:0019853">
    <property type="term" value="P:L-ascorbic acid biosynthetic process"/>
    <property type="evidence" value="ECO:0007669"/>
    <property type="project" value="TreeGrafter"/>
</dbReference>
<feature type="active site" description="Proton donor/acceptor" evidence="2">
    <location>
        <position position="238"/>
    </location>
</feature>
<dbReference type="PANTHER" id="PTHR10907">
    <property type="entry name" value="REGUCALCIN"/>
    <property type="match status" value="1"/>
</dbReference>
<dbReference type="Proteomes" id="UP001485043">
    <property type="component" value="Unassembled WGS sequence"/>
</dbReference>
<dbReference type="AlphaFoldDB" id="A0AAW1SVX0"/>
<evidence type="ECO:0000313" key="5">
    <source>
        <dbReference type="EMBL" id="KAK9861462.1"/>
    </source>
</evidence>
<dbReference type="InterPro" id="IPR005511">
    <property type="entry name" value="SMP-30"/>
</dbReference>
<evidence type="ECO:0000256" key="3">
    <source>
        <dbReference type="PIRSR" id="PIRSR605511-2"/>
    </source>
</evidence>
<reference evidence="5 6" key="1">
    <citation type="journal article" date="2024" name="Nat. Commun.">
        <title>Phylogenomics reveals the evolutionary origins of lichenization in chlorophyte algae.</title>
        <authorList>
            <person name="Puginier C."/>
            <person name="Libourel C."/>
            <person name="Otte J."/>
            <person name="Skaloud P."/>
            <person name="Haon M."/>
            <person name="Grisel S."/>
            <person name="Petersen M."/>
            <person name="Berrin J.G."/>
            <person name="Delaux P.M."/>
            <person name="Dal Grande F."/>
            <person name="Keller J."/>
        </authorList>
    </citation>
    <scope>NUCLEOTIDE SEQUENCE [LARGE SCALE GENOMIC DNA]</scope>
    <source>
        <strain evidence="5 6">SAG 2523</strain>
    </source>
</reference>
<dbReference type="InterPro" id="IPR013658">
    <property type="entry name" value="SGL"/>
</dbReference>
<dbReference type="PRINTS" id="PR01790">
    <property type="entry name" value="SMP30FAMILY"/>
</dbReference>
<dbReference type="GO" id="GO:0004341">
    <property type="term" value="F:gluconolactonase activity"/>
    <property type="evidence" value="ECO:0007669"/>
    <property type="project" value="TreeGrafter"/>
</dbReference>
<keyword evidence="3" id="KW-0479">Metal-binding</keyword>
<evidence type="ECO:0000256" key="2">
    <source>
        <dbReference type="PIRSR" id="PIRSR605511-1"/>
    </source>
</evidence>
<dbReference type="Gene3D" id="2.120.10.30">
    <property type="entry name" value="TolB, C-terminal domain"/>
    <property type="match status" value="1"/>
</dbReference>
<comment type="caution">
    <text evidence="5">The sequence shown here is derived from an EMBL/GenBank/DDBJ whole genome shotgun (WGS) entry which is preliminary data.</text>
</comment>
<keyword evidence="6" id="KW-1185">Reference proteome</keyword>
<organism evidence="5 6">
    <name type="scientific">Apatococcus fuscideae</name>
    <dbReference type="NCBI Taxonomy" id="2026836"/>
    <lineage>
        <taxon>Eukaryota</taxon>
        <taxon>Viridiplantae</taxon>
        <taxon>Chlorophyta</taxon>
        <taxon>core chlorophytes</taxon>
        <taxon>Trebouxiophyceae</taxon>
        <taxon>Chlorellales</taxon>
        <taxon>Chlorellaceae</taxon>
        <taxon>Apatococcus</taxon>
    </lineage>
</organism>
<feature type="binding site" evidence="3">
    <location>
        <position position="129"/>
    </location>
    <ligand>
        <name>substrate</name>
    </ligand>
</feature>
<dbReference type="GO" id="GO:0005509">
    <property type="term" value="F:calcium ion binding"/>
    <property type="evidence" value="ECO:0007669"/>
    <property type="project" value="TreeGrafter"/>
</dbReference>
<proteinExistence type="inferred from homology"/>
<dbReference type="PANTHER" id="PTHR10907:SF47">
    <property type="entry name" value="REGUCALCIN"/>
    <property type="match status" value="1"/>
</dbReference>
<dbReference type="InterPro" id="IPR011042">
    <property type="entry name" value="6-blade_b-propeller_TolB-like"/>
</dbReference>
<evidence type="ECO:0000313" key="6">
    <source>
        <dbReference type="Proteomes" id="UP001485043"/>
    </source>
</evidence>
<protein>
    <recommendedName>
        <fullName evidence="4">SMP-30/Gluconolactonase/LRE-like region domain-containing protein</fullName>
    </recommendedName>
</protein>
<dbReference type="SUPFAM" id="SSF63829">
    <property type="entry name" value="Calcium-dependent phosphotriesterase"/>
    <property type="match status" value="1"/>
</dbReference>
<feature type="binding site" evidence="3">
    <location>
        <position position="238"/>
    </location>
    <ligand>
        <name>a divalent metal cation</name>
        <dbReference type="ChEBI" id="CHEBI:60240"/>
    </ligand>
</feature>